<sequence>MDNRAFGFQYLDRIRAEIDEIHKILVLYSTQGKFQVDTLPEVIVCYRDKNDHSSAVKSLQKRYHKLQDQEVDLVLASKDKASITELLIRIRILIVEIEKVLFKARPFQQLALPRCLSSCYIRGSGSGHTASMLEDRHRQLTEHEFRIALADVQATVSQSATASSLTFRKRQAQEQDMEADGTFANTFLLKVRKEMNEINNILVDYSTKHYFDVNKLPSHFVLFRVMDMKATAKFLQDRYHICLVQEFEILMAANDRAALSQHLAKIQSTIREIERYMFSYFKIFAHPLPPPCLLSCYMKGSNINLELLQHLYEILIDQRLKIALQDAKNAHPSHVPEPSRIDHALASSTFVDIVSPSDPPPTYNR</sequence>
<reference evidence="1" key="1">
    <citation type="journal article" date="2020" name="Fungal Divers.">
        <title>Resolving the Mortierellaceae phylogeny through synthesis of multi-gene phylogenetics and phylogenomics.</title>
        <authorList>
            <person name="Vandepol N."/>
            <person name="Liber J."/>
            <person name="Desiro A."/>
            <person name="Na H."/>
            <person name="Kennedy M."/>
            <person name="Barry K."/>
            <person name="Grigoriev I.V."/>
            <person name="Miller A.N."/>
            <person name="O'Donnell K."/>
            <person name="Stajich J.E."/>
            <person name="Bonito G."/>
        </authorList>
    </citation>
    <scope>NUCLEOTIDE SEQUENCE</scope>
    <source>
        <strain evidence="1">NVP1</strain>
    </source>
</reference>
<dbReference type="AlphaFoldDB" id="A0A9P5VP68"/>
<name>A0A9P5VP68_9FUNG</name>
<organism evidence="1 2">
    <name type="scientific">Podila minutissima</name>
    <dbReference type="NCBI Taxonomy" id="64525"/>
    <lineage>
        <taxon>Eukaryota</taxon>
        <taxon>Fungi</taxon>
        <taxon>Fungi incertae sedis</taxon>
        <taxon>Mucoromycota</taxon>
        <taxon>Mortierellomycotina</taxon>
        <taxon>Mortierellomycetes</taxon>
        <taxon>Mortierellales</taxon>
        <taxon>Mortierellaceae</taxon>
        <taxon>Podila</taxon>
    </lineage>
</organism>
<dbReference type="EMBL" id="JAAAUY010000120">
    <property type="protein sequence ID" value="KAF9335003.1"/>
    <property type="molecule type" value="Genomic_DNA"/>
</dbReference>
<protein>
    <submittedName>
        <fullName evidence="1">Uncharacterized protein</fullName>
    </submittedName>
</protein>
<evidence type="ECO:0000313" key="2">
    <source>
        <dbReference type="Proteomes" id="UP000696485"/>
    </source>
</evidence>
<proteinExistence type="predicted"/>
<keyword evidence="2" id="KW-1185">Reference proteome</keyword>
<gene>
    <name evidence="1" type="ORF">BG006_001090</name>
</gene>
<accession>A0A9P5VP68</accession>
<dbReference type="Proteomes" id="UP000696485">
    <property type="component" value="Unassembled WGS sequence"/>
</dbReference>
<comment type="caution">
    <text evidence="1">The sequence shown here is derived from an EMBL/GenBank/DDBJ whole genome shotgun (WGS) entry which is preliminary data.</text>
</comment>
<evidence type="ECO:0000313" key="1">
    <source>
        <dbReference type="EMBL" id="KAF9335003.1"/>
    </source>
</evidence>